<proteinExistence type="predicted"/>
<comment type="caution">
    <text evidence="1">The sequence shown here is derived from an EMBL/GenBank/DDBJ whole genome shotgun (WGS) entry which is preliminary data.</text>
</comment>
<dbReference type="AlphaFoldDB" id="W2ZCR7"/>
<organism evidence="1 2">
    <name type="scientific">Phytophthora nicotianae P10297</name>
    <dbReference type="NCBI Taxonomy" id="1317064"/>
    <lineage>
        <taxon>Eukaryota</taxon>
        <taxon>Sar</taxon>
        <taxon>Stramenopiles</taxon>
        <taxon>Oomycota</taxon>
        <taxon>Peronosporomycetes</taxon>
        <taxon>Peronosporales</taxon>
        <taxon>Peronosporaceae</taxon>
        <taxon>Phytophthora</taxon>
    </lineage>
</organism>
<sequence>MGTKEFWKFDPATEEVKLRPIPGKMLLLCLDGYNKSNDGTSVYCCIDKQLGVVDRLVVCSSMATLRKRNMADDALERIEFFRMNSWTQNEYLAAVSNEVFYSKVMDAFDANNVFDMNDNSDEVQMSDEEKEKKNMPSTGSTTMPGGSCRFMFQYHKQEVMTALESAVKTVENKAELVYCCSRASHSDSINSFYGMHDDGVIWVVGGFL</sequence>
<evidence type="ECO:0000313" key="1">
    <source>
        <dbReference type="EMBL" id="ETP45137.1"/>
    </source>
</evidence>
<dbReference type="Proteomes" id="UP000018948">
    <property type="component" value="Unassembled WGS sequence"/>
</dbReference>
<protein>
    <submittedName>
        <fullName evidence="1">Uncharacterized protein</fullName>
    </submittedName>
</protein>
<accession>W2ZCR7</accession>
<reference evidence="1 2" key="1">
    <citation type="submission" date="2013-11" db="EMBL/GenBank/DDBJ databases">
        <title>The Genome Sequence of Phytophthora parasitica P10297.</title>
        <authorList>
            <consortium name="The Broad Institute Genomics Platform"/>
            <person name="Russ C."/>
            <person name="Tyler B."/>
            <person name="Panabieres F."/>
            <person name="Shan W."/>
            <person name="Tripathy S."/>
            <person name="Grunwald N."/>
            <person name="Machado M."/>
            <person name="Johnson C.S."/>
            <person name="Walker B."/>
            <person name="Young S.K."/>
            <person name="Zeng Q."/>
            <person name="Gargeya S."/>
            <person name="Fitzgerald M."/>
            <person name="Haas B."/>
            <person name="Abouelleil A."/>
            <person name="Allen A.W."/>
            <person name="Alvarado L."/>
            <person name="Arachchi H.M."/>
            <person name="Berlin A.M."/>
            <person name="Chapman S.B."/>
            <person name="Gainer-Dewar J."/>
            <person name="Goldberg J."/>
            <person name="Griggs A."/>
            <person name="Gujja S."/>
            <person name="Hansen M."/>
            <person name="Howarth C."/>
            <person name="Imamovic A."/>
            <person name="Ireland A."/>
            <person name="Larimer J."/>
            <person name="McCowan C."/>
            <person name="Murphy C."/>
            <person name="Pearson M."/>
            <person name="Poon T.W."/>
            <person name="Priest M."/>
            <person name="Roberts A."/>
            <person name="Saif S."/>
            <person name="Shea T."/>
            <person name="Sisk P."/>
            <person name="Sykes S."/>
            <person name="Wortman J."/>
            <person name="Nusbaum C."/>
            <person name="Birren B."/>
        </authorList>
    </citation>
    <scope>NUCLEOTIDE SEQUENCE [LARGE SCALE GENOMIC DNA]</scope>
    <source>
        <strain evidence="1 2">P10297</strain>
    </source>
</reference>
<dbReference type="EMBL" id="ANIY01001753">
    <property type="protein sequence ID" value="ETP45137.1"/>
    <property type="molecule type" value="Genomic_DNA"/>
</dbReference>
<gene>
    <name evidence="1" type="ORF">F442_08397</name>
</gene>
<name>W2ZCR7_PHYNI</name>
<evidence type="ECO:0000313" key="2">
    <source>
        <dbReference type="Proteomes" id="UP000018948"/>
    </source>
</evidence>